<organism evidence="6 7">
    <name type="scientific">Adlercreutzia equolifaciens subsp. celatus</name>
    <dbReference type="NCBI Taxonomy" id="394340"/>
    <lineage>
        <taxon>Bacteria</taxon>
        <taxon>Bacillati</taxon>
        <taxon>Actinomycetota</taxon>
        <taxon>Coriobacteriia</taxon>
        <taxon>Eggerthellales</taxon>
        <taxon>Eggerthellaceae</taxon>
        <taxon>Adlercreutzia</taxon>
    </lineage>
</organism>
<evidence type="ECO:0000256" key="2">
    <source>
        <dbReference type="ARBA" id="ARBA00023012"/>
    </source>
</evidence>
<dbReference type="SMART" id="SM00862">
    <property type="entry name" value="Trans_reg_C"/>
    <property type="match status" value="1"/>
</dbReference>
<dbReference type="GO" id="GO:0005829">
    <property type="term" value="C:cytosol"/>
    <property type="evidence" value="ECO:0007669"/>
    <property type="project" value="TreeGrafter"/>
</dbReference>
<protein>
    <submittedName>
        <fullName evidence="6">DNA-binding response regulator</fullName>
    </submittedName>
</protein>
<dbReference type="Pfam" id="PF00486">
    <property type="entry name" value="Trans_reg_C"/>
    <property type="match status" value="1"/>
</dbReference>
<comment type="caution">
    <text evidence="6">The sequence shown here is derived from an EMBL/GenBank/DDBJ whole genome shotgun (WGS) entry which is preliminary data.</text>
</comment>
<evidence type="ECO:0000256" key="5">
    <source>
        <dbReference type="ARBA" id="ARBA00023163"/>
    </source>
</evidence>
<dbReference type="InterPro" id="IPR001867">
    <property type="entry name" value="OmpR/PhoB-type_DNA-bd"/>
</dbReference>
<evidence type="ECO:0000313" key="7">
    <source>
        <dbReference type="Proteomes" id="UP000253805"/>
    </source>
</evidence>
<dbReference type="InterPro" id="IPR039420">
    <property type="entry name" value="WalR-like"/>
</dbReference>
<evidence type="ECO:0000256" key="1">
    <source>
        <dbReference type="ARBA" id="ARBA00022553"/>
    </source>
</evidence>
<dbReference type="FunFam" id="3.40.50.2300:FF:000001">
    <property type="entry name" value="DNA-binding response regulator PhoB"/>
    <property type="match status" value="1"/>
</dbReference>
<dbReference type="GO" id="GO:0000156">
    <property type="term" value="F:phosphorelay response regulator activity"/>
    <property type="evidence" value="ECO:0007669"/>
    <property type="project" value="TreeGrafter"/>
</dbReference>
<dbReference type="Gene3D" id="1.10.10.10">
    <property type="entry name" value="Winged helix-like DNA-binding domain superfamily/Winged helix DNA-binding domain"/>
    <property type="match status" value="1"/>
</dbReference>
<dbReference type="EMBL" id="PPUT01000022">
    <property type="protein sequence ID" value="RDC43107.1"/>
    <property type="molecule type" value="Genomic_DNA"/>
</dbReference>
<dbReference type="PANTHER" id="PTHR48111">
    <property type="entry name" value="REGULATOR OF RPOS"/>
    <property type="match status" value="1"/>
</dbReference>
<accession>A0A369PA09</accession>
<dbReference type="PROSITE" id="PS51755">
    <property type="entry name" value="OMPR_PHOB"/>
    <property type="match status" value="1"/>
</dbReference>
<dbReference type="SUPFAM" id="SSF46894">
    <property type="entry name" value="C-terminal effector domain of the bipartite response regulators"/>
    <property type="match status" value="1"/>
</dbReference>
<sequence length="273" mass="30955">MMPPIRGFPWPMSLQPIRCVHEKEETMSRRDALVLVADDDNSSSSAIEKMLAKDGHRCLRARNGQEALRLFWDERPDLIILDVMMPLLDGFQVCERIREHDRATPVLFLTAKGDIVDKRIGYGIGGDDYLVKPFSGEELRLRVGALLRRAQIAAEAAASAPQSELYHVGDLEVNVRTGNVRLAGKRVELTPKESRIMAVLASHPGEVYSKRDLIEEIWGEEYLDSSIAISVYIRRIRAKLEPDPSEPRYVQTVWHCGYRLADEEDEKRDSSGE</sequence>
<evidence type="ECO:0000256" key="4">
    <source>
        <dbReference type="ARBA" id="ARBA00023125"/>
    </source>
</evidence>
<evidence type="ECO:0000256" key="3">
    <source>
        <dbReference type="ARBA" id="ARBA00023015"/>
    </source>
</evidence>
<keyword evidence="1" id="KW-0597">Phosphoprotein</keyword>
<dbReference type="Proteomes" id="UP000253805">
    <property type="component" value="Unassembled WGS sequence"/>
</dbReference>
<dbReference type="Pfam" id="PF00072">
    <property type="entry name" value="Response_reg"/>
    <property type="match status" value="1"/>
</dbReference>
<dbReference type="Gene3D" id="3.40.50.2300">
    <property type="match status" value="1"/>
</dbReference>
<dbReference type="InterPro" id="IPR016032">
    <property type="entry name" value="Sig_transdc_resp-reg_C-effctor"/>
</dbReference>
<dbReference type="CDD" id="cd17574">
    <property type="entry name" value="REC_OmpR"/>
    <property type="match status" value="1"/>
</dbReference>
<dbReference type="AlphaFoldDB" id="A0A369PA09"/>
<keyword evidence="5" id="KW-0804">Transcription</keyword>
<keyword evidence="4 6" id="KW-0238">DNA-binding</keyword>
<keyword evidence="2" id="KW-0902">Two-component regulatory system</keyword>
<keyword evidence="3" id="KW-0805">Transcription regulation</keyword>
<dbReference type="InterPro" id="IPR001789">
    <property type="entry name" value="Sig_transdc_resp-reg_receiver"/>
</dbReference>
<dbReference type="Gene3D" id="6.10.250.690">
    <property type="match status" value="1"/>
</dbReference>
<dbReference type="GO" id="GO:0032993">
    <property type="term" value="C:protein-DNA complex"/>
    <property type="evidence" value="ECO:0007669"/>
    <property type="project" value="TreeGrafter"/>
</dbReference>
<dbReference type="CDD" id="cd00383">
    <property type="entry name" value="trans_reg_C"/>
    <property type="match status" value="1"/>
</dbReference>
<evidence type="ECO:0000313" key="6">
    <source>
        <dbReference type="EMBL" id="RDC43107.1"/>
    </source>
</evidence>
<dbReference type="GO" id="GO:0000976">
    <property type="term" value="F:transcription cis-regulatory region binding"/>
    <property type="evidence" value="ECO:0007669"/>
    <property type="project" value="TreeGrafter"/>
</dbReference>
<dbReference type="PANTHER" id="PTHR48111:SF4">
    <property type="entry name" value="DNA-BINDING DUAL TRANSCRIPTIONAL REGULATOR OMPR"/>
    <property type="match status" value="1"/>
</dbReference>
<gene>
    <name evidence="6" type="ORF">C1850_08465</name>
</gene>
<dbReference type="SMART" id="SM00448">
    <property type="entry name" value="REC"/>
    <property type="match status" value="1"/>
</dbReference>
<dbReference type="GO" id="GO:0006355">
    <property type="term" value="P:regulation of DNA-templated transcription"/>
    <property type="evidence" value="ECO:0007669"/>
    <property type="project" value="InterPro"/>
</dbReference>
<proteinExistence type="predicted"/>
<dbReference type="SUPFAM" id="SSF52172">
    <property type="entry name" value="CheY-like"/>
    <property type="match status" value="1"/>
</dbReference>
<dbReference type="PROSITE" id="PS50110">
    <property type="entry name" value="RESPONSE_REGULATORY"/>
    <property type="match status" value="1"/>
</dbReference>
<reference evidence="6 7" key="1">
    <citation type="journal article" date="2018" name="Elife">
        <title>Discovery and characterization of a prevalent human gut bacterial enzyme sufficient for the inactivation of a family of plant toxins.</title>
        <authorList>
            <person name="Koppel N."/>
            <person name="Bisanz J.E."/>
            <person name="Pandelia M.E."/>
            <person name="Turnbaugh P.J."/>
            <person name="Balskus E.P."/>
        </authorList>
    </citation>
    <scope>NUCLEOTIDE SEQUENCE [LARGE SCALE GENOMIC DNA]</scope>
    <source>
        <strain evidence="6 7">OB21 GAM 11</strain>
    </source>
</reference>
<name>A0A369PA09_9ACTN</name>
<dbReference type="InterPro" id="IPR011006">
    <property type="entry name" value="CheY-like_superfamily"/>
</dbReference>
<dbReference type="InterPro" id="IPR036388">
    <property type="entry name" value="WH-like_DNA-bd_sf"/>
</dbReference>